<dbReference type="SMART" id="SM00317">
    <property type="entry name" value="SET"/>
    <property type="match status" value="1"/>
</dbReference>
<evidence type="ECO:0000259" key="4">
    <source>
        <dbReference type="PROSITE" id="PS50081"/>
    </source>
</evidence>
<keyword evidence="7" id="KW-1185">Reference proteome</keyword>
<dbReference type="GO" id="GO:0015074">
    <property type="term" value="P:DNA integration"/>
    <property type="evidence" value="ECO:0007669"/>
    <property type="project" value="InterPro"/>
</dbReference>
<dbReference type="PANTHER" id="PTHR33480">
    <property type="entry name" value="SET DOMAIN-CONTAINING PROTEIN-RELATED"/>
    <property type="match status" value="1"/>
</dbReference>
<evidence type="ECO:0000313" key="7">
    <source>
        <dbReference type="Proteomes" id="UP001108240"/>
    </source>
</evidence>
<feature type="region of interest" description="Disordered" evidence="3">
    <location>
        <begin position="432"/>
        <end position="483"/>
    </location>
</feature>
<feature type="domain" description="Phorbol-ester/DAG-type" evidence="4">
    <location>
        <begin position="278"/>
        <end position="328"/>
    </location>
</feature>
<evidence type="ECO:0000259" key="5">
    <source>
        <dbReference type="PROSITE" id="PS50280"/>
    </source>
</evidence>
<dbReference type="PANTHER" id="PTHR33480:SF5">
    <property type="entry name" value="SI:DKEY-51D8.9"/>
    <property type="match status" value="1"/>
</dbReference>
<dbReference type="GO" id="GO:0006310">
    <property type="term" value="P:DNA recombination"/>
    <property type="evidence" value="ECO:0007669"/>
    <property type="project" value="InterPro"/>
</dbReference>
<name>A0A9J8CWX8_CYPCA</name>
<dbReference type="InterPro" id="IPR046349">
    <property type="entry name" value="C1-like_sf"/>
</dbReference>
<feature type="region of interest" description="Disordered" evidence="3">
    <location>
        <begin position="1067"/>
        <end position="1129"/>
    </location>
</feature>
<dbReference type="InterPro" id="IPR013762">
    <property type="entry name" value="Integrase-like_cat_sf"/>
</dbReference>
<dbReference type="PROSITE" id="PS50081">
    <property type="entry name" value="ZF_DAG_PE_2"/>
    <property type="match status" value="1"/>
</dbReference>
<feature type="domain" description="SET" evidence="5">
    <location>
        <begin position="29"/>
        <end position="150"/>
    </location>
</feature>
<feature type="compositionally biased region" description="Acidic residues" evidence="3">
    <location>
        <begin position="337"/>
        <end position="348"/>
    </location>
</feature>
<dbReference type="SUPFAM" id="SSF82199">
    <property type="entry name" value="SET domain"/>
    <property type="match status" value="1"/>
</dbReference>
<dbReference type="Gene3D" id="1.10.443.10">
    <property type="entry name" value="Intergrase catalytic core"/>
    <property type="match status" value="1"/>
</dbReference>
<protein>
    <recommendedName>
        <fullName evidence="8">SET domain-containing protein</fullName>
    </recommendedName>
</protein>
<dbReference type="InterPro" id="IPR001214">
    <property type="entry name" value="SET_dom"/>
</dbReference>
<reference evidence="6" key="1">
    <citation type="submission" date="2025-08" db="UniProtKB">
        <authorList>
            <consortium name="Ensembl"/>
        </authorList>
    </citation>
    <scope>IDENTIFICATION</scope>
</reference>
<evidence type="ECO:0008006" key="8">
    <source>
        <dbReference type="Google" id="ProtNLM"/>
    </source>
</evidence>
<organism evidence="6 7">
    <name type="scientific">Cyprinus carpio carpio</name>
    <dbReference type="NCBI Taxonomy" id="630221"/>
    <lineage>
        <taxon>Eukaryota</taxon>
        <taxon>Metazoa</taxon>
        <taxon>Chordata</taxon>
        <taxon>Craniata</taxon>
        <taxon>Vertebrata</taxon>
        <taxon>Euteleostomi</taxon>
        <taxon>Actinopterygii</taxon>
        <taxon>Neopterygii</taxon>
        <taxon>Teleostei</taxon>
        <taxon>Ostariophysi</taxon>
        <taxon>Cypriniformes</taxon>
        <taxon>Cyprinidae</taxon>
        <taxon>Cyprininae</taxon>
        <taxon>Cyprinus</taxon>
    </lineage>
</organism>
<evidence type="ECO:0000256" key="3">
    <source>
        <dbReference type="SAM" id="MobiDB-lite"/>
    </source>
</evidence>
<dbReference type="Proteomes" id="UP001108240">
    <property type="component" value="Unplaced"/>
</dbReference>
<feature type="compositionally biased region" description="Acidic residues" evidence="3">
    <location>
        <begin position="1067"/>
        <end position="1085"/>
    </location>
</feature>
<accession>A0A9J8CWX8</accession>
<dbReference type="Ensembl" id="ENSCCRT00000179848.1">
    <property type="protein sequence ID" value="ENSCCRP00000170276.1"/>
    <property type="gene ID" value="ENSCCRG00000072452.1"/>
</dbReference>
<evidence type="ECO:0000256" key="2">
    <source>
        <dbReference type="ARBA" id="ARBA00022833"/>
    </source>
</evidence>
<feature type="region of interest" description="Disordered" evidence="3">
    <location>
        <begin position="336"/>
        <end position="365"/>
    </location>
</feature>
<dbReference type="InterPro" id="IPR046341">
    <property type="entry name" value="SET_dom_sf"/>
</dbReference>
<dbReference type="SUPFAM" id="SSF57889">
    <property type="entry name" value="Cysteine-rich domain"/>
    <property type="match status" value="1"/>
</dbReference>
<dbReference type="GO" id="GO:0003677">
    <property type="term" value="F:DNA binding"/>
    <property type="evidence" value="ECO:0007669"/>
    <property type="project" value="InterPro"/>
</dbReference>
<feature type="compositionally biased region" description="Acidic residues" evidence="3">
    <location>
        <begin position="1109"/>
        <end position="1119"/>
    </location>
</feature>
<sequence length="1194" mass="134859">MMAEGRRRRRRLKPVEEAIQFSLRQKDKNGLEGRFISDFKGRGVFSCTDFDKGDFLLEYRGDLISKEECERRQRIYHDALKVFMFEFRYNGKLLCVDAARDDGSLGRLVNDDHINPNSRMKTIRVDGKPHLCLFARRSICPGEEITYDYGDSEWPWRCTTLSVIEPSTLEVNTLSQSEDTEGEKTLSVIEPSTLEVNTLSQSEDTEGEKLTVVSDQSVLMDSTICTASEGQEKVTLKKYRLLLDDQDCVEKMSPVKEHVLNEEQSFCAPGEGVKEVCIHVVVTSAISSMDKCAECVGPVAALKWIGLRCKLCSSFWHKSCYLKLHEWNGKQSSWEVSSEEDELSDEEYIPQSESDNQSDSSDELTTRPARYDQAKLLLDIQEAASSKFSEPLRSDVTVLNVSKGKGKGVLKAMEAASVYDESDLLCHEEQLTDVETDSESDRFGERHHPRKQGSVVRRSADVVMSSPQSHNRKDNSEKLLNAKSTVTLREEERESSVAEDDQCVQSAKISCTANSKNYCYICGKPQSKLARHLKTHMGEVEVVQALSLPVHSKERKAMLQKLRNKGNFQHNTDVLQCGEGALKIKRAPKRKCDSKQFVHCMYCKGMFVRRDLWRHLRRCSSKPASDSEKQGRRRVLGLASMADSSFSQHISQGVWKLLGVMKQDDISAVVKNDLSILQLAQSFFNKHGHDPTKFEYIRQKLREVGRLLLTLRRKFSVYSLEEALKPASFHKLIRAVQMVSGYDDESHCYQSPSLALKLGHSLNKICEIIHCRALMSEDKELISSTETFKKLYSSKWSEMISHTALVTLNEAKFNKPSTLPFTQDVQSLHRLLEKTAHTAFQKLQETASPQSYAELAKATLARIIVFNRRRAGEVSKMPLKGFNERDGTSLHDDVAMGLSKFEQKLCSHFSRVEIRGKRGRKVAVLLSPDMVDALKLLVSRRSECGVLDTNTFLFARPNCQSHYRGQDSLRVYASECGAQNPEFLRSTHLRKHVATLSQILNLKNNELDQVADFLGHDIRVHRDYYRLPEATTQLAKISKLLLAMEKGCLPNLQGKSLDDIEIEDEINMTDSDDSDPEESDSDDDALAGAAGDSSNAGVQKMPIESTTEVPEESESEAETENPRRGQKVSWSNAEVTAVMKHFKGHIAKGKLATMTECQQCKTAEDAVLVRRSAQNIQEFVRNRGISLKRKTQSK</sequence>
<dbReference type="Gene3D" id="2.170.270.10">
    <property type="entry name" value="SET domain"/>
    <property type="match status" value="1"/>
</dbReference>
<dbReference type="OMA" id="NDSACEC"/>
<proteinExistence type="predicted"/>
<dbReference type="InterPro" id="IPR002219">
    <property type="entry name" value="PKC_DAG/PE"/>
</dbReference>
<dbReference type="GO" id="GO:0046872">
    <property type="term" value="F:metal ion binding"/>
    <property type="evidence" value="ECO:0007669"/>
    <property type="project" value="UniProtKB-KW"/>
</dbReference>
<evidence type="ECO:0000256" key="1">
    <source>
        <dbReference type="ARBA" id="ARBA00022723"/>
    </source>
</evidence>
<evidence type="ECO:0000313" key="6">
    <source>
        <dbReference type="Ensembl" id="ENSCCRP00000170276.1"/>
    </source>
</evidence>
<reference evidence="6" key="2">
    <citation type="submission" date="2025-09" db="UniProtKB">
        <authorList>
            <consortium name="Ensembl"/>
        </authorList>
    </citation>
    <scope>IDENTIFICATION</scope>
</reference>
<dbReference type="PROSITE" id="PS50280">
    <property type="entry name" value="SET"/>
    <property type="match status" value="1"/>
</dbReference>
<dbReference type="GeneTree" id="ENSGT00940000165604"/>
<dbReference type="Pfam" id="PF00856">
    <property type="entry name" value="SET"/>
    <property type="match status" value="1"/>
</dbReference>
<dbReference type="AlphaFoldDB" id="A0A9J8CWX8"/>
<keyword evidence="2" id="KW-0862">Zinc</keyword>
<keyword evidence="1" id="KW-0479">Metal-binding</keyword>